<proteinExistence type="predicted"/>
<dbReference type="InterPro" id="IPR009057">
    <property type="entry name" value="Homeodomain-like_sf"/>
</dbReference>
<dbReference type="PANTHER" id="PTHR47506">
    <property type="entry name" value="TRANSCRIPTIONAL REGULATORY PROTEIN"/>
    <property type="match status" value="1"/>
</dbReference>
<dbReference type="Gene3D" id="1.10.10.60">
    <property type="entry name" value="Homeodomain-like"/>
    <property type="match status" value="1"/>
</dbReference>
<dbReference type="Pfam" id="PF17922">
    <property type="entry name" value="TetR_C_17"/>
    <property type="match status" value="1"/>
</dbReference>
<dbReference type="EMBL" id="CP034346">
    <property type="protein sequence ID" value="AZS15770.1"/>
    <property type="molecule type" value="Genomic_DNA"/>
</dbReference>
<dbReference type="InterPro" id="IPR041612">
    <property type="entry name" value="YfiR_C"/>
</dbReference>
<reference evidence="7" key="1">
    <citation type="submission" date="2018-12" db="EMBL/GenBank/DDBJ databases">
        <title>Complete genome sequence of Paenibacillus sp. MBLB1234.</title>
        <authorList>
            <person name="Nam Y.-D."/>
            <person name="Kang J."/>
            <person name="Chung W.-H."/>
            <person name="Park Y.S."/>
        </authorList>
    </citation>
    <scope>NUCLEOTIDE SEQUENCE [LARGE SCALE GENOMIC DNA]</scope>
    <source>
        <strain evidence="7">MBLB1234</strain>
    </source>
</reference>
<dbReference type="Proteomes" id="UP000270678">
    <property type="component" value="Chromosome"/>
</dbReference>
<dbReference type="OrthoDB" id="9814703at2"/>
<feature type="DNA-binding region" description="H-T-H motif" evidence="4">
    <location>
        <begin position="34"/>
        <end position="53"/>
    </location>
</feature>
<dbReference type="Pfam" id="PF00440">
    <property type="entry name" value="TetR_N"/>
    <property type="match status" value="1"/>
</dbReference>
<dbReference type="Gene3D" id="1.10.357.10">
    <property type="entry name" value="Tetracycline Repressor, domain 2"/>
    <property type="match status" value="1"/>
</dbReference>
<dbReference type="GO" id="GO:0003677">
    <property type="term" value="F:DNA binding"/>
    <property type="evidence" value="ECO:0007669"/>
    <property type="project" value="UniProtKB-UniRule"/>
</dbReference>
<evidence type="ECO:0000313" key="6">
    <source>
        <dbReference type="EMBL" id="AZS15770.1"/>
    </source>
</evidence>
<dbReference type="PANTHER" id="PTHR47506:SF6">
    <property type="entry name" value="HTH-TYPE TRANSCRIPTIONAL REPRESSOR NEMR"/>
    <property type="match status" value="1"/>
</dbReference>
<keyword evidence="2 4" id="KW-0238">DNA-binding</keyword>
<name>A0A3S9UZS2_9BACL</name>
<evidence type="ECO:0000256" key="1">
    <source>
        <dbReference type="ARBA" id="ARBA00023015"/>
    </source>
</evidence>
<sequence>MAPKVSEDYKQERKRELLKAAKRVFIKKGFVHTSMQDIMDEAGVSRGTFYAYFDNIDHVFMEVLKFDDQQIIQFFAPPVEGSVWMHIKHWVEEQQAYIESLHETLILAKSEFFLSSQYVKNKASFPYITERYSETAAAIERVIEAGMHCGEFRPELQPDVIARFLISFMNGLMLDTYQLGPESTKVKEQLVALLFSMEQMLRPIHELRS</sequence>
<dbReference type="SUPFAM" id="SSF46689">
    <property type="entry name" value="Homeodomain-like"/>
    <property type="match status" value="1"/>
</dbReference>
<dbReference type="PROSITE" id="PS50977">
    <property type="entry name" value="HTH_TETR_2"/>
    <property type="match status" value="1"/>
</dbReference>
<accession>A0A3S9UZS2</accession>
<keyword evidence="7" id="KW-1185">Reference proteome</keyword>
<evidence type="ECO:0000259" key="5">
    <source>
        <dbReference type="PROSITE" id="PS50977"/>
    </source>
</evidence>
<dbReference type="InterPro" id="IPR036271">
    <property type="entry name" value="Tet_transcr_reg_TetR-rel_C_sf"/>
</dbReference>
<dbReference type="PRINTS" id="PR00455">
    <property type="entry name" value="HTHTETR"/>
</dbReference>
<protein>
    <submittedName>
        <fullName evidence="6">TetR/AcrR family transcriptional regulator</fullName>
    </submittedName>
</protein>
<evidence type="ECO:0000256" key="2">
    <source>
        <dbReference type="ARBA" id="ARBA00023125"/>
    </source>
</evidence>
<evidence type="ECO:0000313" key="7">
    <source>
        <dbReference type="Proteomes" id="UP000270678"/>
    </source>
</evidence>
<gene>
    <name evidence="6" type="ORF">EI981_15875</name>
</gene>
<evidence type="ECO:0000256" key="3">
    <source>
        <dbReference type="ARBA" id="ARBA00023163"/>
    </source>
</evidence>
<dbReference type="RefSeq" id="WP_126999739.1">
    <property type="nucleotide sequence ID" value="NZ_CP034346.1"/>
</dbReference>
<dbReference type="InterPro" id="IPR001647">
    <property type="entry name" value="HTH_TetR"/>
</dbReference>
<keyword evidence="1" id="KW-0805">Transcription regulation</keyword>
<dbReference type="KEGG" id="plut:EI981_15875"/>
<dbReference type="SUPFAM" id="SSF48498">
    <property type="entry name" value="Tetracyclin repressor-like, C-terminal domain"/>
    <property type="match status" value="1"/>
</dbReference>
<organism evidence="6 7">
    <name type="scientific">Paenibacillus lutimineralis</name>
    <dbReference type="NCBI Taxonomy" id="2707005"/>
    <lineage>
        <taxon>Bacteria</taxon>
        <taxon>Bacillati</taxon>
        <taxon>Bacillota</taxon>
        <taxon>Bacilli</taxon>
        <taxon>Bacillales</taxon>
        <taxon>Paenibacillaceae</taxon>
        <taxon>Paenibacillus</taxon>
    </lineage>
</organism>
<evidence type="ECO:0000256" key="4">
    <source>
        <dbReference type="PROSITE-ProRule" id="PRU00335"/>
    </source>
</evidence>
<feature type="domain" description="HTH tetR-type" evidence="5">
    <location>
        <begin position="11"/>
        <end position="71"/>
    </location>
</feature>
<dbReference type="AlphaFoldDB" id="A0A3S9UZS2"/>
<keyword evidence="3" id="KW-0804">Transcription</keyword>